<evidence type="ECO:0000313" key="3">
    <source>
        <dbReference type="Proteomes" id="UP001235939"/>
    </source>
</evidence>
<organism evidence="2 3">
    <name type="scientific">Cordylochernes scorpioides</name>
    <dbReference type="NCBI Taxonomy" id="51811"/>
    <lineage>
        <taxon>Eukaryota</taxon>
        <taxon>Metazoa</taxon>
        <taxon>Ecdysozoa</taxon>
        <taxon>Arthropoda</taxon>
        <taxon>Chelicerata</taxon>
        <taxon>Arachnida</taxon>
        <taxon>Pseudoscorpiones</taxon>
        <taxon>Cheliferoidea</taxon>
        <taxon>Chernetidae</taxon>
        <taxon>Cordylochernes</taxon>
    </lineage>
</organism>
<dbReference type="Proteomes" id="UP001235939">
    <property type="component" value="Chromosome 10"/>
</dbReference>
<gene>
    <name evidence="2" type="ORF">LAZ67_10001251</name>
</gene>
<proteinExistence type="predicted"/>
<sequence>MASLRTAAVLAVVPRRFSPLACVKIPKDSATVAPAESPGGTLRMPERLGSKCGASAENSAKEALAIDTSEINEKTAGYANLPASNNHANPAAARDITASMSSTGANQAPSSWAETMEVENSL</sequence>
<feature type="compositionally biased region" description="Low complexity" evidence="1">
    <location>
        <begin position="79"/>
        <end position="93"/>
    </location>
</feature>
<accession>A0ABY6KZH6</accession>
<dbReference type="EMBL" id="CP092872">
    <property type="protein sequence ID" value="UYV72950.1"/>
    <property type="molecule type" value="Genomic_DNA"/>
</dbReference>
<evidence type="ECO:0000256" key="1">
    <source>
        <dbReference type="SAM" id="MobiDB-lite"/>
    </source>
</evidence>
<name>A0ABY6KZH6_9ARAC</name>
<keyword evidence="3" id="KW-1185">Reference proteome</keyword>
<reference evidence="2 3" key="1">
    <citation type="submission" date="2022-01" db="EMBL/GenBank/DDBJ databases">
        <title>A chromosomal length assembly of Cordylochernes scorpioides.</title>
        <authorList>
            <person name="Zeh D."/>
            <person name="Zeh J."/>
        </authorList>
    </citation>
    <scope>NUCLEOTIDE SEQUENCE [LARGE SCALE GENOMIC DNA]</scope>
    <source>
        <strain evidence="2">IN4F17</strain>
        <tissue evidence="2">Whole Body</tissue>
    </source>
</reference>
<feature type="region of interest" description="Disordered" evidence="1">
    <location>
        <begin position="79"/>
        <end position="122"/>
    </location>
</feature>
<evidence type="ECO:0000313" key="2">
    <source>
        <dbReference type="EMBL" id="UYV72950.1"/>
    </source>
</evidence>
<feature type="compositionally biased region" description="Polar residues" evidence="1">
    <location>
        <begin position="98"/>
        <end position="122"/>
    </location>
</feature>
<protein>
    <submittedName>
        <fullName evidence="2">Uncharacterized protein</fullName>
    </submittedName>
</protein>